<feature type="compositionally biased region" description="Basic and acidic residues" evidence="1">
    <location>
        <begin position="153"/>
        <end position="171"/>
    </location>
</feature>
<dbReference type="EMBL" id="JAIWYP010000008">
    <property type="protein sequence ID" value="KAH3785361.1"/>
    <property type="molecule type" value="Genomic_DNA"/>
</dbReference>
<evidence type="ECO:0000256" key="2">
    <source>
        <dbReference type="SAM" id="Phobius"/>
    </source>
</evidence>
<comment type="caution">
    <text evidence="3">The sequence shown here is derived from an EMBL/GenBank/DDBJ whole genome shotgun (WGS) entry which is preliminary data.</text>
</comment>
<evidence type="ECO:0000256" key="1">
    <source>
        <dbReference type="SAM" id="MobiDB-lite"/>
    </source>
</evidence>
<reference evidence="3" key="2">
    <citation type="submission" date="2020-11" db="EMBL/GenBank/DDBJ databases">
        <authorList>
            <person name="McCartney M.A."/>
            <person name="Auch B."/>
            <person name="Kono T."/>
            <person name="Mallez S."/>
            <person name="Becker A."/>
            <person name="Gohl D.M."/>
            <person name="Silverstein K.A.T."/>
            <person name="Koren S."/>
            <person name="Bechman K.B."/>
            <person name="Herman A."/>
            <person name="Abrahante J.E."/>
            <person name="Garbe J."/>
        </authorList>
    </citation>
    <scope>NUCLEOTIDE SEQUENCE</scope>
    <source>
        <strain evidence="3">Duluth1</strain>
        <tissue evidence="3">Whole animal</tissue>
    </source>
</reference>
<gene>
    <name evidence="3" type="ORF">DPMN_163449</name>
</gene>
<keyword evidence="2" id="KW-0812">Transmembrane</keyword>
<evidence type="ECO:0000313" key="4">
    <source>
        <dbReference type="Proteomes" id="UP000828390"/>
    </source>
</evidence>
<keyword evidence="4" id="KW-1185">Reference proteome</keyword>
<protein>
    <submittedName>
        <fullName evidence="3">Uncharacterized protein</fullName>
    </submittedName>
</protein>
<keyword evidence="2" id="KW-1133">Transmembrane helix</keyword>
<feature type="compositionally biased region" description="Low complexity" evidence="1">
    <location>
        <begin position="254"/>
        <end position="272"/>
    </location>
</feature>
<feature type="region of interest" description="Disordered" evidence="1">
    <location>
        <begin position="93"/>
        <end position="272"/>
    </location>
</feature>
<sequence length="272" mass="31664">MDGLTWLSEYSFYIGLIIFALLFFHNKKCGFKFLTIPTRAQSQSARDNDDLNFCSNPNCVRCNKYSEVLCKARYCLEDVSEKQIVSDIQSGISSGRYDDEEQQPIKKDKKKQSRRDERPYKPNIYSQGVEQPVKKQSGSQFRRNESSDSDNESPVRMEKGQKGNHSKTYDHFRRRRSQDRVSEEDDDSGSGSEDDNRRSVRKHSRYSHAPSGGRSSQKPKHRNHSSDSSSRSRSRHGVSRRRHRHVQGRHRARSSQSKFYYSSSSESEFIRE</sequence>
<feature type="compositionally biased region" description="Polar residues" evidence="1">
    <location>
        <begin position="124"/>
        <end position="141"/>
    </location>
</feature>
<proteinExistence type="predicted"/>
<feature type="compositionally biased region" description="Basic residues" evidence="1">
    <location>
        <begin position="232"/>
        <end position="253"/>
    </location>
</feature>
<feature type="transmembrane region" description="Helical" evidence="2">
    <location>
        <begin position="6"/>
        <end position="24"/>
    </location>
</feature>
<dbReference type="AlphaFoldDB" id="A0A9D4IRC8"/>
<organism evidence="3 4">
    <name type="scientific">Dreissena polymorpha</name>
    <name type="common">Zebra mussel</name>
    <name type="synonym">Mytilus polymorpha</name>
    <dbReference type="NCBI Taxonomy" id="45954"/>
    <lineage>
        <taxon>Eukaryota</taxon>
        <taxon>Metazoa</taxon>
        <taxon>Spiralia</taxon>
        <taxon>Lophotrochozoa</taxon>
        <taxon>Mollusca</taxon>
        <taxon>Bivalvia</taxon>
        <taxon>Autobranchia</taxon>
        <taxon>Heteroconchia</taxon>
        <taxon>Euheterodonta</taxon>
        <taxon>Imparidentia</taxon>
        <taxon>Neoheterodontei</taxon>
        <taxon>Myida</taxon>
        <taxon>Dreissenoidea</taxon>
        <taxon>Dreissenidae</taxon>
        <taxon>Dreissena</taxon>
    </lineage>
</organism>
<evidence type="ECO:0000313" key="3">
    <source>
        <dbReference type="EMBL" id="KAH3785361.1"/>
    </source>
</evidence>
<dbReference type="Proteomes" id="UP000828390">
    <property type="component" value="Unassembled WGS sequence"/>
</dbReference>
<name>A0A9D4IRC8_DREPO</name>
<reference evidence="3" key="1">
    <citation type="journal article" date="2019" name="bioRxiv">
        <title>The Genome of the Zebra Mussel, Dreissena polymorpha: A Resource for Invasive Species Research.</title>
        <authorList>
            <person name="McCartney M.A."/>
            <person name="Auch B."/>
            <person name="Kono T."/>
            <person name="Mallez S."/>
            <person name="Zhang Y."/>
            <person name="Obille A."/>
            <person name="Becker A."/>
            <person name="Abrahante J.E."/>
            <person name="Garbe J."/>
            <person name="Badalamenti J.P."/>
            <person name="Herman A."/>
            <person name="Mangelson H."/>
            <person name="Liachko I."/>
            <person name="Sullivan S."/>
            <person name="Sone E.D."/>
            <person name="Koren S."/>
            <person name="Silverstein K.A.T."/>
            <person name="Beckman K.B."/>
            <person name="Gohl D.M."/>
        </authorList>
    </citation>
    <scope>NUCLEOTIDE SEQUENCE</scope>
    <source>
        <strain evidence="3">Duluth1</strain>
        <tissue evidence="3">Whole animal</tissue>
    </source>
</reference>
<accession>A0A9D4IRC8</accession>
<keyword evidence="2" id="KW-0472">Membrane</keyword>